<feature type="modified residue" description="4-aspartylphosphate" evidence="2">
    <location>
        <position position="54"/>
    </location>
</feature>
<gene>
    <name evidence="4" type="ORF">ORI27_13620</name>
</gene>
<dbReference type="RefSeq" id="WP_265997399.1">
    <property type="nucleotide sequence ID" value="NZ_JAPJDN010000010.1"/>
</dbReference>
<protein>
    <submittedName>
        <fullName evidence="4">Response regulator</fullName>
    </submittedName>
</protein>
<dbReference type="Gene3D" id="3.40.50.2300">
    <property type="match status" value="1"/>
</dbReference>
<dbReference type="PROSITE" id="PS50110">
    <property type="entry name" value="RESPONSE_REGULATORY"/>
    <property type="match status" value="1"/>
</dbReference>
<dbReference type="EMBL" id="JAPJDO010000010">
    <property type="protein sequence ID" value="MCX2937744.1"/>
    <property type="molecule type" value="Genomic_DNA"/>
</dbReference>
<dbReference type="SUPFAM" id="SSF52172">
    <property type="entry name" value="CheY-like"/>
    <property type="match status" value="1"/>
</dbReference>
<dbReference type="InterPro" id="IPR050595">
    <property type="entry name" value="Bact_response_regulator"/>
</dbReference>
<organism evidence="4 5">
    <name type="scientific">Mycobacterium pinniadriaticum</name>
    <dbReference type="NCBI Taxonomy" id="2994102"/>
    <lineage>
        <taxon>Bacteria</taxon>
        <taxon>Bacillati</taxon>
        <taxon>Actinomycetota</taxon>
        <taxon>Actinomycetes</taxon>
        <taxon>Mycobacteriales</taxon>
        <taxon>Mycobacteriaceae</taxon>
        <taxon>Mycobacterium</taxon>
    </lineage>
</organism>
<dbReference type="PANTHER" id="PTHR44591:SF3">
    <property type="entry name" value="RESPONSE REGULATORY DOMAIN-CONTAINING PROTEIN"/>
    <property type="match status" value="1"/>
</dbReference>
<accession>A0ABT3SE02</accession>
<reference evidence="4 5" key="1">
    <citation type="submission" date="2022-11" db="EMBL/GenBank/DDBJ databases">
        <title>Mycobacterium sp. nov.</title>
        <authorList>
            <person name="Papic B."/>
            <person name="Spicic S."/>
            <person name="Duvnjak S."/>
        </authorList>
    </citation>
    <scope>NUCLEOTIDE SEQUENCE [LARGE SCALE GENOMIC DNA]</scope>
    <source>
        <strain evidence="4 5">CVI_P4</strain>
    </source>
</reference>
<proteinExistence type="predicted"/>
<comment type="caution">
    <text evidence="4">The sequence shown here is derived from an EMBL/GenBank/DDBJ whole genome shotgun (WGS) entry which is preliminary data.</text>
</comment>
<dbReference type="InterPro" id="IPR011006">
    <property type="entry name" value="CheY-like_superfamily"/>
</dbReference>
<name>A0ABT3SE02_9MYCO</name>
<keyword evidence="5" id="KW-1185">Reference proteome</keyword>
<evidence type="ECO:0000313" key="5">
    <source>
        <dbReference type="Proteomes" id="UP001300745"/>
    </source>
</evidence>
<dbReference type="InterPro" id="IPR001789">
    <property type="entry name" value="Sig_transdc_resp-reg_receiver"/>
</dbReference>
<evidence type="ECO:0000256" key="2">
    <source>
        <dbReference type="PROSITE-ProRule" id="PRU00169"/>
    </source>
</evidence>
<evidence type="ECO:0000256" key="1">
    <source>
        <dbReference type="ARBA" id="ARBA00022553"/>
    </source>
</evidence>
<evidence type="ECO:0000259" key="3">
    <source>
        <dbReference type="PROSITE" id="PS50110"/>
    </source>
</evidence>
<dbReference type="Pfam" id="PF00072">
    <property type="entry name" value="Response_reg"/>
    <property type="match status" value="1"/>
</dbReference>
<sequence length="122" mass="13728">MTHTIVIFEDDAFLLDAYQLKLSANKEWQAITFPDGESALQRIKDARPDIVVLDLLMPKRSGIEILKEMRADPETIGIPVIVASNLGQKDIVNQALELGAKDYFIKSETKINDILRAAKKYL</sequence>
<dbReference type="PANTHER" id="PTHR44591">
    <property type="entry name" value="STRESS RESPONSE REGULATOR PROTEIN 1"/>
    <property type="match status" value="1"/>
</dbReference>
<dbReference type="Proteomes" id="UP001300745">
    <property type="component" value="Unassembled WGS sequence"/>
</dbReference>
<evidence type="ECO:0000313" key="4">
    <source>
        <dbReference type="EMBL" id="MCX2937744.1"/>
    </source>
</evidence>
<feature type="domain" description="Response regulatory" evidence="3">
    <location>
        <begin position="4"/>
        <end position="121"/>
    </location>
</feature>
<keyword evidence="1 2" id="KW-0597">Phosphoprotein</keyword>
<dbReference type="SMART" id="SM00448">
    <property type="entry name" value="REC"/>
    <property type="match status" value="1"/>
</dbReference>
<dbReference type="CDD" id="cd00156">
    <property type="entry name" value="REC"/>
    <property type="match status" value="1"/>
</dbReference>